<organism evidence="1">
    <name type="scientific">Grammatophora oceanica</name>
    <dbReference type="NCBI Taxonomy" id="210454"/>
    <lineage>
        <taxon>Eukaryota</taxon>
        <taxon>Sar</taxon>
        <taxon>Stramenopiles</taxon>
        <taxon>Ochrophyta</taxon>
        <taxon>Bacillariophyta</taxon>
        <taxon>Fragilariophyceae</taxon>
        <taxon>Fragilariophycidae</taxon>
        <taxon>Rhabdonematales</taxon>
        <taxon>Grammatophoraceae</taxon>
        <taxon>Grammatophora</taxon>
    </lineage>
</organism>
<accession>A0A7S1Y6L1</accession>
<evidence type="ECO:0000313" key="1">
    <source>
        <dbReference type="EMBL" id="CAD9283126.1"/>
    </source>
</evidence>
<proteinExistence type="predicted"/>
<sequence length="108" mass="11991">MYGKTDTWCRGADEIQMYSRDGLSTLTSARIIGDRTESMHEKNVTRVAHRIDRSHEEELDDQSIIMVLGHPSLSQCAGFVHSSLEPAIGNTTKLFAFVSASQMDTKSS</sequence>
<protein>
    <submittedName>
        <fullName evidence="1">Uncharacterized protein</fullName>
    </submittedName>
</protein>
<reference evidence="1" key="1">
    <citation type="submission" date="2021-01" db="EMBL/GenBank/DDBJ databases">
        <authorList>
            <person name="Corre E."/>
            <person name="Pelletier E."/>
            <person name="Niang G."/>
            <person name="Scheremetjew M."/>
            <person name="Finn R."/>
            <person name="Kale V."/>
            <person name="Holt S."/>
            <person name="Cochrane G."/>
            <person name="Meng A."/>
            <person name="Brown T."/>
            <person name="Cohen L."/>
        </authorList>
    </citation>
    <scope>NUCLEOTIDE SEQUENCE</scope>
    <source>
        <strain evidence="1">CCMP 410</strain>
    </source>
</reference>
<dbReference type="EMBL" id="HBGK01023290">
    <property type="protein sequence ID" value="CAD9283126.1"/>
    <property type="molecule type" value="Transcribed_RNA"/>
</dbReference>
<name>A0A7S1Y6L1_9STRA</name>
<gene>
    <name evidence="1" type="ORF">GOCE00092_LOCUS12038</name>
</gene>
<dbReference type="AlphaFoldDB" id="A0A7S1Y6L1"/>